<accession>A0ABM5M0N0</accession>
<evidence type="ECO:0008006" key="11">
    <source>
        <dbReference type="Google" id="ProtNLM"/>
    </source>
</evidence>
<comment type="subcellular location">
    <subcellularLocation>
        <location evidence="1">Cell membrane</location>
        <topology evidence="1">Single-pass membrane protein</topology>
    </subcellularLocation>
</comment>
<dbReference type="InterPro" id="IPR018920">
    <property type="entry name" value="EssA/YueC"/>
</dbReference>
<comment type="similarity">
    <text evidence="2">Belongs to the EssA family.</text>
</comment>
<keyword evidence="3" id="KW-1003">Cell membrane</keyword>
<dbReference type="NCBIfam" id="TIGR03927">
    <property type="entry name" value="T7SS_EssA_Firm"/>
    <property type="match status" value="1"/>
</dbReference>
<name>A0ABM5M0N0_BACA1</name>
<evidence type="ECO:0000256" key="7">
    <source>
        <dbReference type="SAM" id="Phobius"/>
    </source>
</evidence>
<keyword evidence="4 7" id="KW-0812">Transmembrane</keyword>
<sequence length="164" mass="18828">MTYKWCMEKGIMLFMLSFFLFIPSAAAVTEENTDVKPNEYQQKDVEINTDYLHEESYYEEKTALPEEQKNLTFELPSKDPDDELKKELFTSSDIEDSNTIKAQTKQLGLTFDEKPAVKSAQSQTDETAKPSFLLPMIYTVLILLGIAGIVFLIPRVTLQDNKKR</sequence>
<evidence type="ECO:0000313" key="9">
    <source>
        <dbReference type="EMBL" id="ADP33676.1"/>
    </source>
</evidence>
<feature type="transmembrane region" description="Helical" evidence="7">
    <location>
        <begin position="132"/>
        <end position="154"/>
    </location>
</feature>
<proteinExistence type="inferred from homology"/>
<feature type="signal peptide" evidence="8">
    <location>
        <begin position="1"/>
        <end position="26"/>
    </location>
</feature>
<evidence type="ECO:0000256" key="3">
    <source>
        <dbReference type="ARBA" id="ARBA00022475"/>
    </source>
</evidence>
<reference evidence="9 10" key="1">
    <citation type="journal article" date="2011" name="Front. Microbiol.">
        <title>Genomic signatures of strain selection and enhancement in Bacillus atrophaeus var. globigii, a historical biowarfare simulant.</title>
        <authorList>
            <person name="Gibbons H.S."/>
            <person name="Broomall S.M."/>
            <person name="McNew L.A."/>
            <person name="Daligault H."/>
            <person name="Chapman C."/>
            <person name="Bruce D."/>
            <person name="Karavis M."/>
            <person name="Krepps M."/>
            <person name="McGregor P.A."/>
            <person name="Hong C."/>
            <person name="Park K.H."/>
            <person name="Akmal A."/>
            <person name="Feldman A."/>
            <person name="Lin J.S."/>
            <person name="Chang W.E."/>
            <person name="Higgs B.W."/>
            <person name="Demirev P."/>
            <person name="Lindquist J."/>
            <person name="Liem A."/>
            <person name="Fochler E."/>
            <person name="Read T.D."/>
            <person name="Tapia R."/>
            <person name="Johnson S."/>
            <person name="Bishop-Lilly K.A."/>
            <person name="Detter C."/>
            <person name="Han C."/>
            <person name="Sozhamannan S."/>
            <person name="Rosenzweig C.N."/>
            <person name="Skowronski E.W."/>
        </authorList>
    </citation>
    <scope>NUCLEOTIDE SEQUENCE [LARGE SCALE GENOMIC DNA]</scope>
    <source>
        <strain evidence="9 10">1942</strain>
    </source>
</reference>
<organism evidence="9 10">
    <name type="scientific">Bacillus atrophaeus (strain 1942)</name>
    <dbReference type="NCBI Taxonomy" id="720555"/>
    <lineage>
        <taxon>Bacteria</taxon>
        <taxon>Bacillati</taxon>
        <taxon>Bacillota</taxon>
        <taxon>Bacilli</taxon>
        <taxon>Bacillales</taxon>
        <taxon>Bacillaceae</taxon>
        <taxon>Bacillus</taxon>
    </lineage>
</organism>
<evidence type="ECO:0000256" key="8">
    <source>
        <dbReference type="SAM" id="SignalP"/>
    </source>
</evidence>
<keyword evidence="5 7" id="KW-1133">Transmembrane helix</keyword>
<dbReference type="EMBL" id="CP002207">
    <property type="protein sequence ID" value="ADP33676.1"/>
    <property type="molecule type" value="Genomic_DNA"/>
</dbReference>
<evidence type="ECO:0000313" key="10">
    <source>
        <dbReference type="Proteomes" id="UP000006867"/>
    </source>
</evidence>
<evidence type="ECO:0000256" key="1">
    <source>
        <dbReference type="ARBA" id="ARBA00004162"/>
    </source>
</evidence>
<evidence type="ECO:0000256" key="6">
    <source>
        <dbReference type="ARBA" id="ARBA00023136"/>
    </source>
</evidence>
<keyword evidence="10" id="KW-1185">Reference proteome</keyword>
<dbReference type="Pfam" id="PF10661">
    <property type="entry name" value="EssA"/>
    <property type="match status" value="1"/>
</dbReference>
<keyword evidence="6 7" id="KW-0472">Membrane</keyword>
<evidence type="ECO:0000256" key="2">
    <source>
        <dbReference type="ARBA" id="ARBA00008570"/>
    </source>
</evidence>
<evidence type="ECO:0000256" key="4">
    <source>
        <dbReference type="ARBA" id="ARBA00022692"/>
    </source>
</evidence>
<dbReference type="InterPro" id="IPR034026">
    <property type="entry name" value="EssA"/>
</dbReference>
<dbReference type="Proteomes" id="UP000006867">
    <property type="component" value="Chromosome"/>
</dbReference>
<protein>
    <recommendedName>
        <fullName evidence="11">Type VII secretion protein EssA</fullName>
    </recommendedName>
</protein>
<keyword evidence="8" id="KW-0732">Signal</keyword>
<gene>
    <name evidence="9" type="ordered locus">BATR1942_13770</name>
</gene>
<evidence type="ECO:0000256" key="5">
    <source>
        <dbReference type="ARBA" id="ARBA00022989"/>
    </source>
</evidence>
<feature type="chain" id="PRO_5046216548" description="Type VII secretion protein EssA" evidence="8">
    <location>
        <begin position="27"/>
        <end position="164"/>
    </location>
</feature>